<evidence type="ECO:0000313" key="3">
    <source>
        <dbReference type="Proteomes" id="UP000197019"/>
    </source>
</evidence>
<dbReference type="OrthoDB" id="6605953at2"/>
<dbReference type="KEGG" id="mpsy:CEK71_18060"/>
<feature type="domain" description="ChrB C-terminal" evidence="1">
    <location>
        <begin position="3"/>
        <end position="136"/>
    </location>
</feature>
<gene>
    <name evidence="2" type="ORF">CEK71_18060</name>
</gene>
<dbReference type="Pfam" id="PF09828">
    <property type="entry name" value="ChrB_C"/>
    <property type="match status" value="1"/>
</dbReference>
<name>A0A1Z4C2Q4_9GAMM</name>
<proteinExistence type="predicted"/>
<keyword evidence="3" id="KW-1185">Reference proteome</keyword>
<reference evidence="2 3" key="1">
    <citation type="submission" date="2017-06" db="EMBL/GenBank/DDBJ databases">
        <title>Genome Sequencing of the methanotroph Methylovulum psychrotolerants str. HV10-M2 isolated from a high-altitude environment.</title>
        <authorList>
            <person name="Mateos-Rivera A."/>
        </authorList>
    </citation>
    <scope>NUCLEOTIDE SEQUENCE [LARGE SCALE GENOMIC DNA]</scope>
    <source>
        <strain evidence="2 3">HV10_M2</strain>
    </source>
</reference>
<dbReference type="RefSeq" id="WP_088620686.1">
    <property type="nucleotide sequence ID" value="NZ_CP022129.1"/>
</dbReference>
<sequence length="149" mass="16671">MQWITRERPKIDRIACPWLVARFIDTEAEFLYVPAAQVLPIAEMTGAIPYDVPDVELSHVGELCSFDAFLLKYGLDDPALAQLAVIVRGADTSRLDLSPQSAGLYAISLGLSHTFADDHELLKYGMVMYDALYAWCRDGQAETHNWPPQ</sequence>
<accession>A0A1Z4C2Q4</accession>
<evidence type="ECO:0000313" key="2">
    <source>
        <dbReference type="EMBL" id="ASF47816.1"/>
    </source>
</evidence>
<dbReference type="AlphaFoldDB" id="A0A1Z4C2Q4"/>
<protein>
    <submittedName>
        <fullName evidence="2">Chromate resistance protein</fullName>
    </submittedName>
</protein>
<organism evidence="2 3">
    <name type="scientific">Methylovulum psychrotolerans</name>
    <dbReference type="NCBI Taxonomy" id="1704499"/>
    <lineage>
        <taxon>Bacteria</taxon>
        <taxon>Pseudomonadati</taxon>
        <taxon>Pseudomonadota</taxon>
        <taxon>Gammaproteobacteria</taxon>
        <taxon>Methylococcales</taxon>
        <taxon>Methylococcaceae</taxon>
        <taxon>Methylovulum</taxon>
    </lineage>
</organism>
<dbReference type="EMBL" id="CP022129">
    <property type="protein sequence ID" value="ASF47816.1"/>
    <property type="molecule type" value="Genomic_DNA"/>
</dbReference>
<dbReference type="Proteomes" id="UP000197019">
    <property type="component" value="Chromosome"/>
</dbReference>
<dbReference type="InterPro" id="IPR018634">
    <property type="entry name" value="ChrB_C"/>
</dbReference>
<evidence type="ECO:0000259" key="1">
    <source>
        <dbReference type="Pfam" id="PF09828"/>
    </source>
</evidence>